<evidence type="ECO:0000313" key="3">
    <source>
        <dbReference type="Proteomes" id="UP000029121"/>
    </source>
</evidence>
<sequence>MSGKEVVKSESSRVMSAAYQLAANENPGAIIAHVHFNGDNFDEWAQTVRTALRVKKKFGFVDGSVTEPNKEEAEYEDWVSAKSMTLGNKEDPAELWKEIKDRFCEGNGPRIQEIKAELALCRQGYMRVIDYYGKLQVLWEDLSNYETPVVCNCGGCTCEINAKLEKKKEEDRIHHFLLGLDEAVFGGMRTLVIGTDPLPNMNQVYSKVKSVERVNTVMRGRGQQPSQVAFVAQTGNATVGYKDKSKLVCTALVQAEGESSAEAEKNGFTGLTNEQWGTLIKLLSEKQGTEPRLNGKSFSLDWVLDTGASNHMTGFSELLVDQ</sequence>
<dbReference type="EMBL" id="KB870807">
    <property type="protein sequence ID" value="EOA32422.1"/>
    <property type="molecule type" value="Genomic_DNA"/>
</dbReference>
<dbReference type="InterPro" id="IPR029472">
    <property type="entry name" value="Copia-like_N"/>
</dbReference>
<dbReference type="Pfam" id="PF14244">
    <property type="entry name" value="Retrotran_gag_3"/>
    <property type="match status" value="1"/>
</dbReference>
<name>R0G9S9_9BRAS</name>
<dbReference type="eggNOG" id="KOG0017">
    <property type="taxonomic scope" value="Eukaryota"/>
</dbReference>
<gene>
    <name evidence="2" type="ORF">CARUB_v10015696mg</name>
</gene>
<dbReference type="PANTHER" id="PTHR37610">
    <property type="entry name" value="CCHC-TYPE DOMAIN-CONTAINING PROTEIN"/>
    <property type="match status" value="1"/>
</dbReference>
<dbReference type="Proteomes" id="UP000029121">
    <property type="component" value="Unassembled WGS sequence"/>
</dbReference>
<evidence type="ECO:0000259" key="1">
    <source>
        <dbReference type="Pfam" id="PF14244"/>
    </source>
</evidence>
<feature type="non-terminal residue" evidence="2">
    <location>
        <position position="322"/>
    </location>
</feature>
<evidence type="ECO:0000313" key="2">
    <source>
        <dbReference type="EMBL" id="EOA32422.1"/>
    </source>
</evidence>
<protein>
    <recommendedName>
        <fullName evidence="1">Retrotransposon Copia-like N-terminal domain-containing protein</fullName>
    </recommendedName>
</protein>
<feature type="domain" description="Retrotransposon Copia-like N-terminal" evidence="1">
    <location>
        <begin position="24"/>
        <end position="69"/>
    </location>
</feature>
<accession>R0G9S9</accession>
<dbReference type="AlphaFoldDB" id="R0G9S9"/>
<keyword evidence="3" id="KW-1185">Reference proteome</keyword>
<proteinExistence type="predicted"/>
<dbReference type="PANTHER" id="PTHR37610:SF101">
    <property type="entry name" value="(RAPE) HYPOTHETICAL PROTEIN"/>
    <property type="match status" value="1"/>
</dbReference>
<reference evidence="3" key="1">
    <citation type="journal article" date="2013" name="Nat. Genet.">
        <title>The Capsella rubella genome and the genomic consequences of rapid mating system evolution.</title>
        <authorList>
            <person name="Slotte T."/>
            <person name="Hazzouri K.M."/>
            <person name="Agren J.A."/>
            <person name="Koenig D."/>
            <person name="Maumus F."/>
            <person name="Guo Y.L."/>
            <person name="Steige K."/>
            <person name="Platts A.E."/>
            <person name="Escobar J.S."/>
            <person name="Newman L.K."/>
            <person name="Wang W."/>
            <person name="Mandakova T."/>
            <person name="Vello E."/>
            <person name="Smith L.M."/>
            <person name="Henz S.R."/>
            <person name="Steffen J."/>
            <person name="Takuno S."/>
            <person name="Brandvain Y."/>
            <person name="Coop G."/>
            <person name="Andolfatto P."/>
            <person name="Hu T.T."/>
            <person name="Blanchette M."/>
            <person name="Clark R.M."/>
            <person name="Quesneville H."/>
            <person name="Nordborg M."/>
            <person name="Gaut B.S."/>
            <person name="Lysak M.A."/>
            <person name="Jenkins J."/>
            <person name="Grimwood J."/>
            <person name="Chapman J."/>
            <person name="Prochnik S."/>
            <person name="Shu S."/>
            <person name="Rokhsar D."/>
            <person name="Schmutz J."/>
            <person name="Weigel D."/>
            <person name="Wright S.I."/>
        </authorList>
    </citation>
    <scope>NUCLEOTIDE SEQUENCE [LARGE SCALE GENOMIC DNA]</scope>
    <source>
        <strain evidence="3">cv. Monte Gargano</strain>
    </source>
</reference>
<organism evidence="2 3">
    <name type="scientific">Capsella rubella</name>
    <dbReference type="NCBI Taxonomy" id="81985"/>
    <lineage>
        <taxon>Eukaryota</taxon>
        <taxon>Viridiplantae</taxon>
        <taxon>Streptophyta</taxon>
        <taxon>Embryophyta</taxon>
        <taxon>Tracheophyta</taxon>
        <taxon>Spermatophyta</taxon>
        <taxon>Magnoliopsida</taxon>
        <taxon>eudicotyledons</taxon>
        <taxon>Gunneridae</taxon>
        <taxon>Pentapetalae</taxon>
        <taxon>rosids</taxon>
        <taxon>malvids</taxon>
        <taxon>Brassicales</taxon>
        <taxon>Brassicaceae</taxon>
        <taxon>Camelineae</taxon>
        <taxon>Capsella</taxon>
    </lineage>
</organism>